<keyword evidence="5 7" id="KW-0472">Membrane</keyword>
<organism evidence="9 10">
    <name type="scientific">Neobacillus driksii</name>
    <dbReference type="NCBI Taxonomy" id="3035913"/>
    <lineage>
        <taxon>Bacteria</taxon>
        <taxon>Bacillati</taxon>
        <taxon>Bacillota</taxon>
        <taxon>Bacilli</taxon>
        <taxon>Bacillales</taxon>
        <taxon>Bacillaceae</taxon>
        <taxon>Neobacillus</taxon>
    </lineage>
</organism>
<evidence type="ECO:0000259" key="8">
    <source>
        <dbReference type="PROSITE" id="PS51849"/>
    </source>
</evidence>
<sequence>MEVNDPYVTLLTSDGEFLRARKMERVYSIGEEIDFFPVTDYLQNKQTKSIKNFFTLKTVWMTMAVLIISAGSIFPVYQNNRAYAYMSIDAGTSIEMGLNKDMRVVELKGFNQEAENIISRLEDWEKMDVSELTPIILTELKENGHITQAEPVFISTVKTDELKENGTEKLEENIEEIKETVDKNSIKVNMYTSTEDEVKKAHDSGVPVGVYHKNKNNSAEKKQTKVKVKQTDITPSESSSTTGLPPGQQKKLEQDDNNPNQNQQVHENQDSQNSNPIPTEQGNGKQTPPGLNKDRNDKANQNQASHGEKHKQEKPQPNSQNKPNKQEKNGNK</sequence>
<feature type="compositionally biased region" description="Polar residues" evidence="6">
    <location>
        <begin position="232"/>
        <end position="243"/>
    </location>
</feature>
<dbReference type="InterPro" id="IPR055431">
    <property type="entry name" value="RsgI_M"/>
</dbReference>
<feature type="domain" description="RsgI N-terminal anti-sigma" evidence="8">
    <location>
        <begin position="1"/>
        <end position="44"/>
    </location>
</feature>
<feature type="compositionally biased region" description="Polar residues" evidence="6">
    <location>
        <begin position="270"/>
        <end position="286"/>
    </location>
</feature>
<evidence type="ECO:0000256" key="7">
    <source>
        <dbReference type="SAM" id="Phobius"/>
    </source>
</evidence>
<comment type="caution">
    <text evidence="9">The sequence shown here is derived from an EMBL/GenBank/DDBJ whole genome shotgun (WGS) entry which is preliminary data.</text>
</comment>
<evidence type="ECO:0000256" key="2">
    <source>
        <dbReference type="ARBA" id="ARBA00022475"/>
    </source>
</evidence>
<keyword evidence="2" id="KW-1003">Cell membrane</keyword>
<comment type="subcellular location">
    <subcellularLocation>
        <location evidence="1">Cell membrane</location>
        <topology evidence="1">Single-pass membrane protein</topology>
    </subcellularLocation>
</comment>
<protein>
    <submittedName>
        <fullName evidence="9">Anti-sigma factor domain-containing protein</fullName>
    </submittedName>
</protein>
<keyword evidence="4 7" id="KW-1133">Transmembrane helix</keyword>
<proteinExistence type="predicted"/>
<evidence type="ECO:0000313" key="9">
    <source>
        <dbReference type="EMBL" id="MFB3168948.1"/>
    </source>
</evidence>
<gene>
    <name evidence="9" type="ORF">P5G62_017640</name>
</gene>
<dbReference type="Pfam" id="PF12791">
    <property type="entry name" value="RsgI_N"/>
    <property type="match status" value="1"/>
</dbReference>
<dbReference type="Pfam" id="PF23750">
    <property type="entry name" value="RsgI_M"/>
    <property type="match status" value="1"/>
</dbReference>
<dbReference type="Proteomes" id="UP001241748">
    <property type="component" value="Unassembled WGS sequence"/>
</dbReference>
<evidence type="ECO:0000256" key="3">
    <source>
        <dbReference type="ARBA" id="ARBA00022692"/>
    </source>
</evidence>
<dbReference type="EMBL" id="JAROBZ020000001">
    <property type="protein sequence ID" value="MFB3168948.1"/>
    <property type="molecule type" value="Genomic_DNA"/>
</dbReference>
<accession>A0ABV4YWJ2</accession>
<evidence type="ECO:0000313" key="10">
    <source>
        <dbReference type="Proteomes" id="UP001241748"/>
    </source>
</evidence>
<dbReference type="PROSITE" id="PS51849">
    <property type="entry name" value="RSGI_N"/>
    <property type="match status" value="1"/>
</dbReference>
<feature type="transmembrane region" description="Helical" evidence="7">
    <location>
        <begin position="58"/>
        <end position="77"/>
    </location>
</feature>
<keyword evidence="3 7" id="KW-0812">Transmembrane</keyword>
<feature type="region of interest" description="Disordered" evidence="6">
    <location>
        <begin position="195"/>
        <end position="332"/>
    </location>
</feature>
<dbReference type="InterPro" id="IPR024449">
    <property type="entry name" value="Anti-sigma_RsgI_N"/>
</dbReference>
<reference evidence="9 10" key="1">
    <citation type="submission" date="2024-05" db="EMBL/GenBank/DDBJ databases">
        <authorList>
            <person name="Venkateswaran K."/>
        </authorList>
    </citation>
    <scope>NUCLEOTIDE SEQUENCE [LARGE SCALE GENOMIC DNA]</scope>
    <source>
        <strain evidence="9 10">179-C4-2-HS</strain>
    </source>
</reference>
<name>A0ABV4YWJ2_9BACI</name>
<evidence type="ECO:0000256" key="1">
    <source>
        <dbReference type="ARBA" id="ARBA00004162"/>
    </source>
</evidence>
<evidence type="ECO:0000256" key="4">
    <source>
        <dbReference type="ARBA" id="ARBA00022989"/>
    </source>
</evidence>
<evidence type="ECO:0000256" key="5">
    <source>
        <dbReference type="ARBA" id="ARBA00023136"/>
    </source>
</evidence>
<keyword evidence="10" id="KW-1185">Reference proteome</keyword>
<dbReference type="RefSeq" id="WP_306072444.1">
    <property type="nucleotide sequence ID" value="NZ_JAROBZ020000001.1"/>
</dbReference>
<evidence type="ECO:0000256" key="6">
    <source>
        <dbReference type="SAM" id="MobiDB-lite"/>
    </source>
</evidence>